<dbReference type="InterPro" id="IPR046348">
    <property type="entry name" value="SIS_dom_sf"/>
</dbReference>
<evidence type="ECO:0000256" key="6">
    <source>
        <dbReference type="ARBA" id="ARBA00022737"/>
    </source>
</evidence>
<dbReference type="InterPro" id="IPR035466">
    <property type="entry name" value="GlmS/AgaS_SIS"/>
</dbReference>
<protein>
    <recommendedName>
        <fullName evidence="3">Glutamine--fructose-6-phosphate aminotransferase [isomerizing]</fullName>
        <ecNumber evidence="2">2.6.1.16</ecNumber>
    </recommendedName>
</protein>
<dbReference type="InterPro" id="IPR001347">
    <property type="entry name" value="SIS_dom"/>
</dbReference>
<dbReference type="STRING" id="43775.SAMN04489760_106131"/>
<keyword evidence="6" id="KW-0677">Repeat</keyword>
<evidence type="ECO:0000256" key="2">
    <source>
        <dbReference type="ARBA" id="ARBA00012916"/>
    </source>
</evidence>
<dbReference type="AlphaFoldDB" id="A0A1H7WFJ6"/>
<name>A0A1H7WFJ6_9BACT</name>
<gene>
    <name evidence="10" type="ORF">SAMN04489760_106131</name>
</gene>
<keyword evidence="5 10" id="KW-0808">Transferase</keyword>
<dbReference type="PROSITE" id="PS51464">
    <property type="entry name" value="SIS"/>
    <property type="match status" value="1"/>
</dbReference>
<evidence type="ECO:0000256" key="5">
    <source>
        <dbReference type="ARBA" id="ARBA00022679"/>
    </source>
</evidence>
<dbReference type="RefSeq" id="WP_093882831.1">
    <property type="nucleotide sequence ID" value="NZ_FOBS01000006.1"/>
</dbReference>
<dbReference type="SUPFAM" id="SSF56235">
    <property type="entry name" value="N-terminal nucleophile aminohydrolases (Ntn hydrolases)"/>
    <property type="match status" value="1"/>
</dbReference>
<dbReference type="Gene3D" id="3.60.20.10">
    <property type="entry name" value="Glutamine Phosphoribosylpyrophosphate, subunit 1, domain 1"/>
    <property type="match status" value="1"/>
</dbReference>
<dbReference type="SUPFAM" id="SSF53697">
    <property type="entry name" value="SIS domain"/>
    <property type="match status" value="1"/>
</dbReference>
<evidence type="ECO:0000256" key="3">
    <source>
        <dbReference type="ARBA" id="ARBA00016090"/>
    </source>
</evidence>
<dbReference type="Proteomes" id="UP000198744">
    <property type="component" value="Unassembled WGS sequence"/>
</dbReference>
<dbReference type="PROSITE" id="PS51278">
    <property type="entry name" value="GATASE_TYPE_2"/>
    <property type="match status" value="1"/>
</dbReference>
<evidence type="ECO:0000256" key="7">
    <source>
        <dbReference type="ARBA" id="ARBA00022962"/>
    </source>
</evidence>
<evidence type="ECO:0000313" key="10">
    <source>
        <dbReference type="EMBL" id="SEM20271.1"/>
    </source>
</evidence>
<evidence type="ECO:0000313" key="11">
    <source>
        <dbReference type="Proteomes" id="UP000198744"/>
    </source>
</evidence>
<feature type="domain" description="Glutamine amidotransferase type-2" evidence="8">
    <location>
        <begin position="197"/>
        <end position="527"/>
    </location>
</feature>
<dbReference type="GO" id="GO:1901135">
    <property type="term" value="P:carbohydrate derivative metabolic process"/>
    <property type="evidence" value="ECO:0007669"/>
    <property type="project" value="InterPro"/>
</dbReference>
<comment type="catalytic activity">
    <reaction evidence="1">
        <text>D-fructose 6-phosphate + L-glutamine = D-glucosamine 6-phosphate + L-glutamate</text>
        <dbReference type="Rhea" id="RHEA:13237"/>
        <dbReference type="ChEBI" id="CHEBI:29985"/>
        <dbReference type="ChEBI" id="CHEBI:58359"/>
        <dbReference type="ChEBI" id="CHEBI:58725"/>
        <dbReference type="ChEBI" id="CHEBI:61527"/>
        <dbReference type="EC" id="2.6.1.16"/>
    </reaction>
</comment>
<dbReference type="CDD" id="cd05008">
    <property type="entry name" value="SIS_GlmS_GlmD_1"/>
    <property type="match status" value="1"/>
</dbReference>
<evidence type="ECO:0000259" key="9">
    <source>
        <dbReference type="PROSITE" id="PS51464"/>
    </source>
</evidence>
<reference evidence="10 11" key="1">
    <citation type="submission" date="2016-10" db="EMBL/GenBank/DDBJ databases">
        <authorList>
            <person name="de Groot N.N."/>
        </authorList>
    </citation>
    <scope>NUCLEOTIDE SEQUENCE [LARGE SCALE GENOMIC DNA]</scope>
    <source>
        <strain evidence="10 11">DSM 8423</strain>
    </source>
</reference>
<keyword evidence="7" id="KW-0315">Glutamine amidotransferase</keyword>
<evidence type="ECO:0000256" key="1">
    <source>
        <dbReference type="ARBA" id="ARBA00001031"/>
    </source>
</evidence>
<keyword evidence="4 10" id="KW-0032">Aminotransferase</keyword>
<dbReference type="Pfam" id="PF13522">
    <property type="entry name" value="GATase_6"/>
    <property type="match status" value="1"/>
</dbReference>
<evidence type="ECO:0000256" key="4">
    <source>
        <dbReference type="ARBA" id="ARBA00022576"/>
    </source>
</evidence>
<dbReference type="InterPro" id="IPR029055">
    <property type="entry name" value="Ntn_hydrolases_N"/>
</dbReference>
<dbReference type="InterPro" id="IPR017932">
    <property type="entry name" value="GATase_2_dom"/>
</dbReference>
<dbReference type="GO" id="GO:0004360">
    <property type="term" value="F:glutamine-fructose-6-phosphate transaminase (isomerizing) activity"/>
    <property type="evidence" value="ECO:0007669"/>
    <property type="project" value="UniProtKB-EC"/>
</dbReference>
<evidence type="ECO:0000259" key="8">
    <source>
        <dbReference type="PROSITE" id="PS51278"/>
    </source>
</evidence>
<dbReference type="PANTHER" id="PTHR10937">
    <property type="entry name" value="GLUCOSAMINE--FRUCTOSE-6-PHOSPHATE AMINOTRANSFERASE, ISOMERIZING"/>
    <property type="match status" value="1"/>
</dbReference>
<dbReference type="PANTHER" id="PTHR10937:SF0">
    <property type="entry name" value="GLUTAMINE--FRUCTOSE-6-PHOSPHATE TRANSAMINASE (ISOMERIZING)"/>
    <property type="match status" value="1"/>
</dbReference>
<feature type="domain" description="SIS" evidence="9">
    <location>
        <begin position="615"/>
        <end position="762"/>
    </location>
</feature>
<dbReference type="EC" id="2.6.1.16" evidence="2"/>
<keyword evidence="11" id="KW-1185">Reference proteome</keyword>
<sequence>MIISKILKHRTGIFWSLLRKTRIFFGCSPQRVPGPALIFFPVEPAVLCCGLAGILTFKGASVPPENVQEVIRQIKEGLPALKERNLQGLLCGAFPVDSYLSGSSQLDRLSNALEELKQEAAAEHLFFSKEEADGLNEQVASLRDFLSAEEFQLEHSDVAVSTQHLEIINGRLGVLKDFIWTLEKDILDNLGRIAVLCPALPGEELSREAFSKYRKLNYLLNCLDRLEVRGRDSAGIQISFTLKEEQAFEKALAFLRENSLYEDFLRRSQPGDLLNGSIGISLEPEKRGNATVAFTYKTAAIIGELGRNVRKLREAIAGDTLFPVFARFSTGFETAFAHTRWASVGSITDDNCHPINNYALAMDKAGHDTGLAIADKTYPLYGRGKWFVSVVLNGDIDNYASLRTALEAGREVIPREVTTDTKIIPLQIEKYLLEGHNLQESFRRAVSDFEGSHAIAMVSNLAPEKVFLALKGSGQTIYVGLAPDSYIFASELYGIVEGASRFVKMDGEKTSGGPDDESGQIFVLDQSGRGDLSGISASFYDGTPFPLTDRNVQKAEITTRDIDRGTYPHFFLKEITESALSVKKTLRGRYRISRGKNGAAEVVFNLGADVVPEGLKEALRKGTIRRILVIGHGTAAVAGSAVADALERYLQGAPLTVEARIASELSGFCLSDNLSDTLVVPITQSGTTTDTNRAVAMAAERGATILAVVNRRQSDITSKSHGVFYTSDGRDIEMSVASTKAFYSQIIAGHLLALFFAQILKTLPDTVIAEELAVLEQAPDAMGQVLSQKEEIRQAAERFAKRKTYWAVVGSGPNKAAADEIRIKLSELCYKTISTDIVENKKHIDLSAEPLIVVCAAGNPEAVMGDIVKDAAIFKAHKAAVVVFADADEDRFDGLADAVIRIPRAPLPLPVILNTVAGHLLGYYAALSIDADALFLKEYRSQINRIMVEQDKRKAPLYERIADRDFRRLIRDFSSQFHQRRNAGAFSFTSVKIVSDIALLLKYVVGKLPLEDYWIDFKNGDDLLSPIDLLDVSLGQAIDELSRPVDAIRHQAKTVTVGTSRKEEPLSGILFTLLKELGFSTKALVGKTIMNLNRIQEAVAEIQGYTLYGINNLDADGTPGAEATIAIVKRGGISLGITSRAETSNRLMGTKKTMARTRRIYIGRGKLDGMSIVVLPLLGEGGFIRYILLVHIVFNEVLPLKKKIDILDVKYNDILNLINEYNLPWEDSYLERIPLEILLGEAAETLVEVIRKEIEKPEKEK</sequence>
<organism evidence="10 11">
    <name type="scientific">Syntrophus gentianae</name>
    <dbReference type="NCBI Taxonomy" id="43775"/>
    <lineage>
        <taxon>Bacteria</taxon>
        <taxon>Pseudomonadati</taxon>
        <taxon>Thermodesulfobacteriota</taxon>
        <taxon>Syntrophia</taxon>
        <taxon>Syntrophales</taxon>
        <taxon>Syntrophaceae</taxon>
        <taxon>Syntrophus</taxon>
    </lineage>
</organism>
<dbReference type="Gene3D" id="3.40.50.10490">
    <property type="entry name" value="Glucose-6-phosphate isomerase like protein, domain 1"/>
    <property type="match status" value="2"/>
</dbReference>
<dbReference type="EMBL" id="FOBS01000006">
    <property type="protein sequence ID" value="SEM20271.1"/>
    <property type="molecule type" value="Genomic_DNA"/>
</dbReference>
<proteinExistence type="predicted"/>
<dbReference type="Pfam" id="PF01380">
    <property type="entry name" value="SIS"/>
    <property type="match status" value="1"/>
</dbReference>
<dbReference type="GO" id="GO:0097367">
    <property type="term" value="F:carbohydrate derivative binding"/>
    <property type="evidence" value="ECO:0007669"/>
    <property type="project" value="InterPro"/>
</dbReference>
<dbReference type="OrthoDB" id="9761808at2"/>
<accession>A0A1H7WFJ6</accession>